<protein>
    <recommendedName>
        <fullName evidence="3">Rhamnosyl transferase</fullName>
    </recommendedName>
</protein>
<dbReference type="InterPro" id="IPR029044">
    <property type="entry name" value="Nucleotide-diphossugar_trans"/>
</dbReference>
<reference evidence="1 2" key="1">
    <citation type="submission" date="2021-02" db="EMBL/GenBank/DDBJ databases">
        <title>Paracoccus methylovroum sp.nov., a new methanol and methylamine utilizing methylotrophic denitrifer.</title>
        <authorList>
            <person name="Timsy T."/>
            <person name="Behrendt U."/>
            <person name="Ulrich A."/>
            <person name="Spanner T."/>
            <person name="Foesel B.U."/>
            <person name="Horn M.A."/>
            <person name="Kolb S."/>
        </authorList>
    </citation>
    <scope>NUCLEOTIDE SEQUENCE [LARGE SCALE GENOMIC DNA]</scope>
    <source>
        <strain evidence="1 2">H4-D09</strain>
    </source>
</reference>
<dbReference type="RefSeq" id="WP_205296394.1">
    <property type="nucleotide sequence ID" value="NZ_CP070371.1"/>
</dbReference>
<evidence type="ECO:0000313" key="2">
    <source>
        <dbReference type="Proteomes" id="UP000663629"/>
    </source>
</evidence>
<keyword evidence="2" id="KW-1185">Reference proteome</keyword>
<dbReference type="Pfam" id="PF11316">
    <property type="entry name" value="Rhamno_transf"/>
    <property type="match status" value="1"/>
</dbReference>
<accession>A0ABX7JQ47</accession>
<gene>
    <name evidence="1" type="ORF">JWJ88_13950</name>
</gene>
<sequence length="287" mass="33246">MKAQDIQIVGVCRFAMLGRGDWKAYRGKAEHELTAIYEEKAKELFARKRIERRLATFEHLTLGSMRNQTDPNFRFLVVSSDRMPATYRKRLEMLCADVQQVILRFVPPMHVSDTMHQFFTEFEMNMADIVQFRLDDDDCVAKDYIRRLRRHAAGMWRNANFAVSFPSIYYCVTDGPTGGVYDWYSPFFSAGTAIRHNTKTVFDFGHYKIPQHLVAATDPHFPCVVTHAGDNDTPRHEAAILRKRGMSKADPSRVLRDLGRHFDFLSDKGRKLATLPKHIRERAREDA</sequence>
<name>A0ABX7JQ47_9RHOB</name>
<dbReference type="Proteomes" id="UP000663629">
    <property type="component" value="Chromosome 2"/>
</dbReference>
<dbReference type="InterPro" id="IPR021466">
    <property type="entry name" value="Put_rhamnosyl_transferase"/>
</dbReference>
<dbReference type="CDD" id="cd00761">
    <property type="entry name" value="Glyco_tranf_GTA_type"/>
    <property type="match status" value="1"/>
</dbReference>
<evidence type="ECO:0000313" key="1">
    <source>
        <dbReference type="EMBL" id="QRZ15448.1"/>
    </source>
</evidence>
<dbReference type="SUPFAM" id="SSF53448">
    <property type="entry name" value="Nucleotide-diphospho-sugar transferases"/>
    <property type="match status" value="1"/>
</dbReference>
<evidence type="ECO:0008006" key="3">
    <source>
        <dbReference type="Google" id="ProtNLM"/>
    </source>
</evidence>
<dbReference type="EMBL" id="CP070371">
    <property type="protein sequence ID" value="QRZ15448.1"/>
    <property type="molecule type" value="Genomic_DNA"/>
</dbReference>
<organism evidence="1 2">
    <name type="scientific">Paracoccus methylovorus</name>
    <dbReference type="NCBI Taxonomy" id="2812658"/>
    <lineage>
        <taxon>Bacteria</taxon>
        <taxon>Pseudomonadati</taxon>
        <taxon>Pseudomonadota</taxon>
        <taxon>Alphaproteobacteria</taxon>
        <taxon>Rhodobacterales</taxon>
        <taxon>Paracoccaceae</taxon>
        <taxon>Paracoccus</taxon>
    </lineage>
</organism>
<proteinExistence type="predicted"/>